<reference evidence="1" key="1">
    <citation type="submission" date="2021-12" db="EMBL/GenBank/DDBJ databases">
        <title>Alicyclobacillaceae gen. nov., sp. nov., isolated from chalcocite enrichment system.</title>
        <authorList>
            <person name="Jiang Z."/>
        </authorList>
    </citation>
    <scope>NUCLEOTIDE SEQUENCE</scope>
    <source>
        <strain evidence="1">MYW30-H2</strain>
    </source>
</reference>
<sequence length="70" mass="7685">MEEPIQALQDADRNKEIKVIILSGEGKSFCAGGDLDTMLQLADPSVVNQYMQAASKLTKVLSDRRRGFAD</sequence>
<accession>A0ABY4CRV4</accession>
<organism evidence="1 2">
    <name type="scientific">Fodinisporobacter ferrooxydans</name>
    <dbReference type="NCBI Taxonomy" id="2901836"/>
    <lineage>
        <taxon>Bacteria</taxon>
        <taxon>Bacillati</taxon>
        <taxon>Bacillota</taxon>
        <taxon>Bacilli</taxon>
        <taxon>Bacillales</taxon>
        <taxon>Alicyclobacillaceae</taxon>
        <taxon>Fodinisporobacter</taxon>
    </lineage>
</organism>
<dbReference type="Gene3D" id="3.90.226.10">
    <property type="entry name" value="2-enoyl-CoA Hydratase, Chain A, domain 1"/>
    <property type="match status" value="1"/>
</dbReference>
<evidence type="ECO:0000313" key="2">
    <source>
        <dbReference type="Proteomes" id="UP000830167"/>
    </source>
</evidence>
<gene>
    <name evidence="1" type="ORF">LSG31_09440</name>
</gene>
<dbReference type="SUPFAM" id="SSF52096">
    <property type="entry name" value="ClpP/crotonase"/>
    <property type="match status" value="1"/>
</dbReference>
<keyword evidence="2" id="KW-1185">Reference proteome</keyword>
<dbReference type="Pfam" id="PF00378">
    <property type="entry name" value="ECH_1"/>
    <property type="match status" value="1"/>
</dbReference>
<dbReference type="RefSeq" id="WP_347439025.1">
    <property type="nucleotide sequence ID" value="NZ_CP089291.1"/>
</dbReference>
<dbReference type="EMBL" id="CP089291">
    <property type="protein sequence ID" value="UOF92356.1"/>
    <property type="molecule type" value="Genomic_DNA"/>
</dbReference>
<name>A0ABY4CRV4_9BACL</name>
<protein>
    <submittedName>
        <fullName evidence="1">Enoyl-CoA hydratase-related protein</fullName>
    </submittedName>
</protein>
<dbReference type="Proteomes" id="UP000830167">
    <property type="component" value="Chromosome"/>
</dbReference>
<proteinExistence type="predicted"/>
<evidence type="ECO:0000313" key="1">
    <source>
        <dbReference type="EMBL" id="UOF92356.1"/>
    </source>
</evidence>
<dbReference type="InterPro" id="IPR001753">
    <property type="entry name" value="Enoyl-CoA_hydra/iso"/>
</dbReference>
<dbReference type="InterPro" id="IPR029045">
    <property type="entry name" value="ClpP/crotonase-like_dom_sf"/>
</dbReference>